<dbReference type="InterPro" id="IPR003754">
    <property type="entry name" value="4pyrrol_synth_uPrphyn_synth"/>
</dbReference>
<dbReference type="InterPro" id="IPR036108">
    <property type="entry name" value="4pyrrol_syn_uPrphyn_synt_sf"/>
</dbReference>
<dbReference type="EMBL" id="CP034951">
    <property type="protein sequence ID" value="QAA82109.1"/>
    <property type="molecule type" value="Genomic_DNA"/>
</dbReference>
<proteinExistence type="predicted"/>
<evidence type="ECO:0000313" key="2">
    <source>
        <dbReference type="EMBL" id="QAA82109.1"/>
    </source>
</evidence>
<dbReference type="PANTHER" id="PTHR12390:SF0">
    <property type="entry name" value="UROPORPHYRINOGEN-III SYNTHASE"/>
    <property type="match status" value="1"/>
</dbReference>
<dbReference type="GO" id="GO:0006780">
    <property type="term" value="P:uroporphyrinogen III biosynthetic process"/>
    <property type="evidence" value="ECO:0007669"/>
    <property type="project" value="InterPro"/>
</dbReference>
<dbReference type="GO" id="GO:0005829">
    <property type="term" value="C:cytosol"/>
    <property type="evidence" value="ECO:0007669"/>
    <property type="project" value="TreeGrafter"/>
</dbReference>
<dbReference type="PANTHER" id="PTHR12390">
    <property type="entry name" value="UROPORPHYRINOGEN III SYNTHASE"/>
    <property type="match status" value="1"/>
</dbReference>
<feature type="domain" description="Tetrapyrrole biosynthesis uroporphyrinogen III synthase" evidence="1">
    <location>
        <begin position="21"/>
        <end position="221"/>
    </location>
</feature>
<organism evidence="2 3">
    <name type="scientific">Aequorivita ciconiae</name>
    <dbReference type="NCBI Taxonomy" id="2494375"/>
    <lineage>
        <taxon>Bacteria</taxon>
        <taxon>Pseudomonadati</taxon>
        <taxon>Bacteroidota</taxon>
        <taxon>Flavobacteriia</taxon>
        <taxon>Flavobacteriales</taxon>
        <taxon>Flavobacteriaceae</taxon>
        <taxon>Aequorivita</taxon>
    </lineage>
</organism>
<dbReference type="InterPro" id="IPR039793">
    <property type="entry name" value="UROS/Hem4"/>
</dbReference>
<sequence length="230" mass="25857">MVTILSTKKLLENQRSLILHAGFSLVEFDAIKIEFTSFEFPPEVENAIFTSQNGVLAMQDGVPMNVGSKIHNCFCVGEKTKALLEKNGHKVIHSTEYASELSEYLVKNHKADFFHFFCGNIRSDEIPTKLKENNIQFEEIVVYKTTLNPKKFDRNFDAILFFSPSGVRSYFENNNPANFYSVLNPGRVELAVCIGTTTASEARNFTQNVVISNTTTVESVIAKAVKLLKE</sequence>
<reference evidence="2 3" key="1">
    <citation type="submission" date="2019-01" db="EMBL/GenBank/DDBJ databases">
        <title>Complete genome sequencing of Aequorivita sp. H23M31.</title>
        <authorList>
            <person name="Bae J.-W."/>
        </authorList>
    </citation>
    <scope>NUCLEOTIDE SEQUENCE [LARGE SCALE GENOMIC DNA]</scope>
    <source>
        <strain evidence="2 3">H23M31</strain>
    </source>
</reference>
<protein>
    <submittedName>
        <fullName evidence="2">Uroporphyrinogen-III synthase</fullName>
    </submittedName>
</protein>
<dbReference type="Gene3D" id="3.40.50.10090">
    <property type="match status" value="2"/>
</dbReference>
<dbReference type="Proteomes" id="UP000285517">
    <property type="component" value="Chromosome"/>
</dbReference>
<gene>
    <name evidence="2" type="ORF">EI546_10420</name>
</gene>
<dbReference type="Pfam" id="PF02602">
    <property type="entry name" value="HEM4"/>
    <property type="match status" value="1"/>
</dbReference>
<dbReference type="SUPFAM" id="SSF69618">
    <property type="entry name" value="HemD-like"/>
    <property type="match status" value="1"/>
</dbReference>
<keyword evidence="3" id="KW-1185">Reference proteome</keyword>
<name>A0A410G4E1_9FLAO</name>
<dbReference type="AlphaFoldDB" id="A0A410G4E1"/>
<dbReference type="OrthoDB" id="1523900at2"/>
<dbReference type="KEGG" id="aev:EI546_10420"/>
<dbReference type="CDD" id="cd06578">
    <property type="entry name" value="HemD"/>
    <property type="match status" value="1"/>
</dbReference>
<accession>A0A410G4E1</accession>
<evidence type="ECO:0000259" key="1">
    <source>
        <dbReference type="Pfam" id="PF02602"/>
    </source>
</evidence>
<evidence type="ECO:0000313" key="3">
    <source>
        <dbReference type="Proteomes" id="UP000285517"/>
    </source>
</evidence>
<dbReference type="GO" id="GO:0004852">
    <property type="term" value="F:uroporphyrinogen-III synthase activity"/>
    <property type="evidence" value="ECO:0007669"/>
    <property type="project" value="InterPro"/>
</dbReference>